<keyword evidence="2" id="KW-0964">Secreted</keyword>
<dbReference type="PANTHER" id="PTHR20914">
    <property type="entry name" value="LY6/PLAUR DOMAIN-CONTAINING PROTEIN 8"/>
    <property type="match status" value="1"/>
</dbReference>
<reference evidence="4 5" key="1">
    <citation type="submission" date="2022-05" db="EMBL/GenBank/DDBJ databases">
        <authorList>
            <consortium name="Genoscope - CEA"/>
            <person name="William W."/>
        </authorList>
    </citation>
    <scope>NUCLEOTIDE SEQUENCE [LARGE SCALE GENOMIC DNA]</scope>
</reference>
<evidence type="ECO:0000256" key="3">
    <source>
        <dbReference type="SAM" id="SignalP"/>
    </source>
</evidence>
<comment type="subcellular location">
    <subcellularLocation>
        <location evidence="1">Secreted</location>
    </subcellularLocation>
</comment>
<evidence type="ECO:0000256" key="1">
    <source>
        <dbReference type="ARBA" id="ARBA00004613"/>
    </source>
</evidence>
<dbReference type="EMBL" id="CALNXK010000031">
    <property type="protein sequence ID" value="CAH3117531.1"/>
    <property type="molecule type" value="Genomic_DNA"/>
</dbReference>
<keyword evidence="5" id="KW-1185">Reference proteome</keyword>
<accession>A0ABN8NPQ6</accession>
<dbReference type="InterPro" id="IPR050918">
    <property type="entry name" value="CNF-like_PLA2_Inhibitor"/>
</dbReference>
<feature type="signal peptide" evidence="3">
    <location>
        <begin position="1"/>
        <end position="23"/>
    </location>
</feature>
<feature type="chain" id="PRO_5046333968" evidence="3">
    <location>
        <begin position="24"/>
        <end position="966"/>
    </location>
</feature>
<keyword evidence="3" id="KW-0732">Signal</keyword>
<evidence type="ECO:0000313" key="5">
    <source>
        <dbReference type="Proteomes" id="UP001159405"/>
    </source>
</evidence>
<gene>
    <name evidence="4" type="ORF">PLOB_00026011</name>
</gene>
<dbReference type="Gene3D" id="2.10.60.10">
    <property type="entry name" value="CD59"/>
    <property type="match status" value="4"/>
</dbReference>
<proteinExistence type="predicted"/>
<comment type="caution">
    <text evidence="4">The sequence shown here is derived from an EMBL/GenBank/DDBJ whole genome shotgun (WGS) entry which is preliminary data.</text>
</comment>
<dbReference type="InterPro" id="IPR045860">
    <property type="entry name" value="Snake_toxin-like_sf"/>
</dbReference>
<organism evidence="4 5">
    <name type="scientific">Porites lobata</name>
    <dbReference type="NCBI Taxonomy" id="104759"/>
    <lineage>
        <taxon>Eukaryota</taxon>
        <taxon>Metazoa</taxon>
        <taxon>Cnidaria</taxon>
        <taxon>Anthozoa</taxon>
        <taxon>Hexacorallia</taxon>
        <taxon>Scleractinia</taxon>
        <taxon>Fungiina</taxon>
        <taxon>Poritidae</taxon>
        <taxon>Porites</taxon>
    </lineage>
</organism>
<evidence type="ECO:0000256" key="2">
    <source>
        <dbReference type="ARBA" id="ARBA00022525"/>
    </source>
</evidence>
<dbReference type="SUPFAM" id="SSF57302">
    <property type="entry name" value="Snake toxin-like"/>
    <property type="match status" value="2"/>
</dbReference>
<protein>
    <submittedName>
        <fullName evidence="4">Uncharacterized protein</fullName>
    </submittedName>
</protein>
<evidence type="ECO:0000313" key="4">
    <source>
        <dbReference type="EMBL" id="CAH3117531.1"/>
    </source>
</evidence>
<dbReference type="Proteomes" id="UP001159405">
    <property type="component" value="Unassembled WGS sequence"/>
</dbReference>
<dbReference type="PANTHER" id="PTHR20914:SF9">
    <property type="entry name" value="COILED, ISOFORM A"/>
    <property type="match status" value="1"/>
</dbReference>
<name>A0ABN8NPQ6_9CNID</name>
<sequence length="966" mass="102559">MVAASQFVFACLLILSISSIVSGIECPVCTNVPGIGAGKCDSGKVPKVTCPDGWNRCMSLKGKMTVLGITQSIELKNCSNNIWCDSASDYNGCKLLNVTGFVTSCSLNCITPDTSGEQELASSLKCQACGPGDVPCDGSNVRSIQCDDFADRCMTTKVTTNIPNLGPYTSVMKNCSHSTVICKESGDGYPCRKSLLPDGANCTVTCCKGDMCNQLSSEQAPTKPSTAEPVTKDSSLKCQACGPGDVPCDGSNARSIECDTYADRCMTVTMTMNIPNLGPYTTVVKNCSYSTMICKESGVAYPCQKNVLPQGANCTVTCCKGDMCNQQSSEDATVSPTPKGTESTTTEPVTKASSLKCQACGFGDVPCDGSNARSIECDTYADRCMTATVAIGPYTSVLKNCSHSKINCEESGVGYPCRKSALPDGAKCTVTCCNGDMCNQESSEQPSTAEPVTKAFNIKCPVCTNIPHMGARKCDSYYVESKTCPMGLDKCMTVTGQVKDVVGAGVNFPTKFEVKNCSNSLLCEGGSDLNMCKILNSTGLVKSCSVKCVSPTVTRPSLAGGPKMNFTSVTPQVPETSNIKCPVCTNIPHMGARKCDSLYVESKTCPIGLDRCMTVAGKAKDMVGAGANFPTKFELTNCSNSFLCEPGSDYNMCKILNSTGLIKSCSVKCVSPIGTRPSIAGGPKINFTSVTPQVPETSNIKCPVCTNIPHMGARKCDSYYVESKTCPIGLDKCMTVEGQIKDVVGAGAIFPTKFEIKNCSNSLLCEPGSDYNICKILNSTGLVKSCSVKCVSPTVTSPSGVGGPKINSTWISVEPQVPETGVFKLNHLPVCSGTKGDQFGKFYVPSSGKLASLRLVHLYGYVSCHQRSYGRWSYWGCASSKINIVVTNSTNHVILPAEQFISGETKWSKIPGYTSLSPQILLSVFSDPVEITAGEELRLWYGEDLANKDEDDNEGKVCADVYGLFV</sequence>